<accession>A0A649VVA8</accession>
<keyword evidence="2" id="KW-1185">Reference proteome</keyword>
<organism evidence="1 2">
    <name type="scientific">Gordonia phage EMoore</name>
    <dbReference type="NCBI Taxonomy" id="2656534"/>
    <lineage>
        <taxon>Viruses</taxon>
        <taxon>Duplodnaviria</taxon>
        <taxon>Heunggongvirae</taxon>
        <taxon>Uroviricota</taxon>
        <taxon>Caudoviricetes</taxon>
        <taxon>Stackebrandtviridae</taxon>
        <taxon>Schenleyvirinae</taxon>
        <taxon>Leonardvirus</taxon>
        <taxon>Leonardvirus emoore</taxon>
    </lineage>
</organism>
<proteinExistence type="predicted"/>
<dbReference type="RefSeq" id="YP_010002370.1">
    <property type="nucleotide sequence ID" value="NC_053243.1"/>
</dbReference>
<protein>
    <submittedName>
        <fullName evidence="1">Uncharacterized protein</fullName>
    </submittedName>
</protein>
<name>A0A649VVA8_9CAUD</name>
<dbReference type="GeneID" id="63026918"/>
<sequence>MVNDEQPHIENRPRVLDAMNERAAIARTVAATLTTDKAPTELVTQYRHESEELSAGLALLAQLGESIDKLPNRVDKTTSNLNSTRRHRQIGVELVNYLIDVGFTPPAGVFDRLLDDGGQ</sequence>
<dbReference type="EMBL" id="MN586047">
    <property type="protein sequence ID" value="QGJ95849.1"/>
    <property type="molecule type" value="Genomic_DNA"/>
</dbReference>
<dbReference type="KEGG" id="vg:63026918"/>
<reference evidence="1 2" key="1">
    <citation type="submission" date="2019-10" db="EMBL/GenBank/DDBJ databases">
        <authorList>
            <person name="Case Z.W."/>
            <person name="Garlena R.A."/>
            <person name="Russell D.A."/>
            <person name="Pope W.H."/>
            <person name="Jacobs-Sera D."/>
            <person name="Hatfull G.F."/>
        </authorList>
    </citation>
    <scope>NUCLEOTIDE SEQUENCE [LARGE SCALE GENOMIC DNA]</scope>
</reference>
<evidence type="ECO:0000313" key="2">
    <source>
        <dbReference type="Proteomes" id="UP000425480"/>
    </source>
</evidence>
<dbReference type="Proteomes" id="UP000425480">
    <property type="component" value="Segment"/>
</dbReference>
<gene>
    <name evidence="1" type="primary">64</name>
    <name evidence="1" type="ORF">SEA_EMOORE_64</name>
</gene>
<evidence type="ECO:0000313" key="1">
    <source>
        <dbReference type="EMBL" id="QGJ95849.1"/>
    </source>
</evidence>